<protein>
    <submittedName>
        <fullName evidence="2">Helix-turn-helix domain-containing protein</fullName>
    </submittedName>
</protein>
<gene>
    <name evidence="2" type="ORF">K9S39_11165</name>
</gene>
<name>A0ABY4M4Y1_9ACTN</name>
<accession>A0ABY4M4Y1</accession>
<evidence type="ECO:0000259" key="1">
    <source>
        <dbReference type="PROSITE" id="PS50943"/>
    </source>
</evidence>
<dbReference type="Proteomes" id="UP000830115">
    <property type="component" value="Chromosome"/>
</dbReference>
<dbReference type="PROSITE" id="PS50943">
    <property type="entry name" value="HTH_CROC1"/>
    <property type="match status" value="1"/>
</dbReference>
<dbReference type="InterPro" id="IPR010982">
    <property type="entry name" value="Lambda_DNA-bd_dom_sf"/>
</dbReference>
<dbReference type="SUPFAM" id="SSF47413">
    <property type="entry name" value="lambda repressor-like DNA-binding domains"/>
    <property type="match status" value="1"/>
</dbReference>
<dbReference type="InterPro" id="IPR001387">
    <property type="entry name" value="Cro/C1-type_HTH"/>
</dbReference>
<dbReference type="RefSeq" id="WP_248863191.1">
    <property type="nucleotide sequence ID" value="NZ_CP086322.1"/>
</dbReference>
<reference evidence="2" key="1">
    <citation type="submission" date="2021-10" db="EMBL/GenBank/DDBJ databases">
        <title>Streptomyces nigrumlapis sp.nov.,an antimicrobial producing actinobacterium isolated from Black Gobi rocks.</title>
        <authorList>
            <person name="Wen Y."/>
            <person name="Zhang W."/>
            <person name="Liu X.G."/>
        </authorList>
    </citation>
    <scope>NUCLEOTIDE SEQUENCE</scope>
    <source>
        <strain evidence="2">ST13-2-2</strain>
    </source>
</reference>
<dbReference type="CDD" id="cd00093">
    <property type="entry name" value="HTH_XRE"/>
    <property type="match status" value="1"/>
</dbReference>
<evidence type="ECO:0000313" key="2">
    <source>
        <dbReference type="EMBL" id="UQA92328.1"/>
    </source>
</evidence>
<dbReference type="EMBL" id="CP086322">
    <property type="protein sequence ID" value="UQA92328.1"/>
    <property type="molecule type" value="Genomic_DNA"/>
</dbReference>
<dbReference type="Gene3D" id="1.10.260.40">
    <property type="entry name" value="lambda repressor-like DNA-binding domains"/>
    <property type="match status" value="1"/>
</dbReference>
<evidence type="ECO:0000313" key="3">
    <source>
        <dbReference type="Proteomes" id="UP000830115"/>
    </source>
</evidence>
<sequence>MRHPLKAARESLGLSQTAYARLIAKAHNELGFGPKMVKTHYTVLHWESGRNEPEPNTQLAIAHIHGVNLEDVLRLGWPHWLHLATDDATLLNQSWTPQSAIDALHSTARLADTRPRSYLAVTGPALDSQIRATLAALADPQPPPSREGRRVTPDTLTRIEARIEALELQEARALTTPMALYFATRAEHRLLTTLLTSSGYDHKAGARLLLLAARTAALCAWLSGCLGEDARAERYALAAIRAASVAGARRHVAAYMPDLAFRHLVAGDPKDVLSLVHATRAIVRHPSPGLAVTLHSREAQALARLGDITASTRALDRAVSTLVTGPTEVDPTIDPLSINVDEEWLDVSSGAAWLHLGRPEKALPHLTTLLDDGPPSRPPTPPSPCAASRLLYVVDAQLALGELDAATHSAHRAAALVGNLPPDLAHQFRQRFAPHTTEPAVRDLIDTLTEHPTH</sequence>
<feature type="domain" description="HTH cro/C1-type" evidence="1">
    <location>
        <begin position="5"/>
        <end position="72"/>
    </location>
</feature>
<organism evidence="2 3">
    <name type="scientific">Streptomyces halobius</name>
    <dbReference type="NCBI Taxonomy" id="2879846"/>
    <lineage>
        <taxon>Bacteria</taxon>
        <taxon>Bacillati</taxon>
        <taxon>Actinomycetota</taxon>
        <taxon>Actinomycetes</taxon>
        <taxon>Kitasatosporales</taxon>
        <taxon>Streptomycetaceae</taxon>
        <taxon>Streptomyces</taxon>
    </lineage>
</organism>
<keyword evidence="3" id="KW-1185">Reference proteome</keyword>
<proteinExistence type="predicted"/>